<sequence length="161" mass="18067">MAPLGYSPISPSDKMTGQNRVGLRLSSFRRPLAPLGDSPSDKMAGQNRLPKGILSKIFKGTVSATHTLSYHPHRNRSGFNEVCGNSSVRKQAQTKGRRKVSKVTTNDVALSDGREERTKPIRLTYKRHRHLIGRCFVFGAFTGQAHRPHVLKEFLEKKIKF</sequence>
<accession>A0A4Y2M569</accession>
<comment type="caution">
    <text evidence="1">The sequence shown here is derived from an EMBL/GenBank/DDBJ whole genome shotgun (WGS) entry which is preliminary data.</text>
</comment>
<proteinExistence type="predicted"/>
<dbReference type="Proteomes" id="UP000499080">
    <property type="component" value="Unassembled WGS sequence"/>
</dbReference>
<reference evidence="1 2" key="1">
    <citation type="journal article" date="2019" name="Sci. Rep.">
        <title>Orb-weaving spider Araneus ventricosus genome elucidates the spidroin gene catalogue.</title>
        <authorList>
            <person name="Kono N."/>
            <person name="Nakamura H."/>
            <person name="Ohtoshi R."/>
            <person name="Moran D.A.P."/>
            <person name="Shinohara A."/>
            <person name="Yoshida Y."/>
            <person name="Fujiwara M."/>
            <person name="Mori M."/>
            <person name="Tomita M."/>
            <person name="Arakawa K."/>
        </authorList>
    </citation>
    <scope>NUCLEOTIDE SEQUENCE [LARGE SCALE GENOMIC DNA]</scope>
</reference>
<name>A0A4Y2M569_ARAVE</name>
<keyword evidence="2" id="KW-1185">Reference proteome</keyword>
<evidence type="ECO:0000313" key="2">
    <source>
        <dbReference type="Proteomes" id="UP000499080"/>
    </source>
</evidence>
<evidence type="ECO:0000313" key="1">
    <source>
        <dbReference type="EMBL" id="GBN21704.1"/>
    </source>
</evidence>
<gene>
    <name evidence="1" type="ORF">AVEN_254419_1</name>
</gene>
<organism evidence="1 2">
    <name type="scientific">Araneus ventricosus</name>
    <name type="common">Orbweaver spider</name>
    <name type="synonym">Epeira ventricosa</name>
    <dbReference type="NCBI Taxonomy" id="182803"/>
    <lineage>
        <taxon>Eukaryota</taxon>
        <taxon>Metazoa</taxon>
        <taxon>Ecdysozoa</taxon>
        <taxon>Arthropoda</taxon>
        <taxon>Chelicerata</taxon>
        <taxon>Arachnida</taxon>
        <taxon>Araneae</taxon>
        <taxon>Araneomorphae</taxon>
        <taxon>Entelegynae</taxon>
        <taxon>Araneoidea</taxon>
        <taxon>Araneidae</taxon>
        <taxon>Araneus</taxon>
    </lineage>
</organism>
<dbReference type="EMBL" id="BGPR01006769">
    <property type="protein sequence ID" value="GBN21704.1"/>
    <property type="molecule type" value="Genomic_DNA"/>
</dbReference>
<protein>
    <submittedName>
        <fullName evidence="1">Uncharacterized protein</fullName>
    </submittedName>
</protein>
<dbReference type="AlphaFoldDB" id="A0A4Y2M569"/>